<dbReference type="EMBL" id="AP019774">
    <property type="protein sequence ID" value="BCD70840.1"/>
    <property type="molecule type" value="Genomic_DNA"/>
</dbReference>
<gene>
    <name evidence="6" type="ORF">SNTW_14850</name>
</gene>
<protein>
    <submittedName>
        <fullName evidence="6">Anaphase-promoting protein</fullName>
    </submittedName>
</protein>
<dbReference type="InterPro" id="IPR019734">
    <property type="entry name" value="TPR_rpt"/>
</dbReference>
<dbReference type="PANTHER" id="PTHR44858:SF1">
    <property type="entry name" value="UDP-N-ACETYLGLUCOSAMINE--PEPTIDE N-ACETYLGLUCOSAMINYLTRANSFERASE SPINDLY-RELATED"/>
    <property type="match status" value="1"/>
</dbReference>
<proteinExistence type="predicted"/>
<evidence type="ECO:0000313" key="6">
    <source>
        <dbReference type="EMBL" id="BCD70840.1"/>
    </source>
</evidence>
<evidence type="ECO:0000313" key="7">
    <source>
        <dbReference type="Proteomes" id="UP000317935"/>
    </source>
</evidence>
<dbReference type="RefSeq" id="WP_006563822.1">
    <property type="nucleotide sequence ID" value="NZ_AP019774.1"/>
</dbReference>
<dbReference type="SMART" id="SM00028">
    <property type="entry name" value="TPR"/>
    <property type="match status" value="7"/>
</dbReference>
<dbReference type="Proteomes" id="UP000317935">
    <property type="component" value="Chromosome"/>
</dbReference>
<feature type="region of interest" description="Disordered" evidence="4">
    <location>
        <begin position="1"/>
        <end position="35"/>
    </location>
</feature>
<name>A0A6J4D209_9HELI</name>
<feature type="repeat" description="TPR" evidence="3">
    <location>
        <begin position="316"/>
        <end position="349"/>
    </location>
</feature>
<keyword evidence="2 3" id="KW-0802">TPR repeat</keyword>
<dbReference type="GO" id="GO:0046813">
    <property type="term" value="P:receptor-mediated virion attachment to host cell"/>
    <property type="evidence" value="ECO:0007669"/>
    <property type="project" value="TreeGrafter"/>
</dbReference>
<dbReference type="SUPFAM" id="SSF48452">
    <property type="entry name" value="TPR-like"/>
    <property type="match status" value="3"/>
</dbReference>
<feature type="compositionally biased region" description="Low complexity" evidence="4">
    <location>
        <begin position="1"/>
        <end position="29"/>
    </location>
</feature>
<dbReference type="Gene3D" id="1.25.40.10">
    <property type="entry name" value="Tetratricopeptide repeat domain"/>
    <property type="match status" value="4"/>
</dbReference>
<dbReference type="Pfam" id="PF13181">
    <property type="entry name" value="TPR_8"/>
    <property type="match status" value="1"/>
</dbReference>
<evidence type="ECO:0000256" key="1">
    <source>
        <dbReference type="ARBA" id="ARBA00022737"/>
    </source>
</evidence>
<feature type="transmembrane region" description="Helical" evidence="5">
    <location>
        <begin position="74"/>
        <end position="98"/>
    </location>
</feature>
<dbReference type="AlphaFoldDB" id="A0A6J4D209"/>
<dbReference type="InterPro" id="IPR050498">
    <property type="entry name" value="Ycf3"/>
</dbReference>
<sequence>MVDQTPETPQTPQNPQTQQTQQNPQAPQNPQNPPKRNLIQTLQLFFSQENPLLQILQAKTFQERFTALKSRPRLYLSVLGGTGLVALIVIVSLIMSFVAHNRRFGESSAQKQAAAQQSRKLSKIEQSQDSVLNNLPVLKETPHVNLNEEHINTMIEKADILYRQGQTDEALRIFDKISHTSSNLANHNLGVLKMHQKDYSGALKFFDNALLTKENISINAIDAMISAFYLNNMDLYTRYLKLTTNYLVQLDKQPIYPYTYALSLYYGGHYFETLSALINPDTELFSAPRNRLAAKIFMMFGDEANAIKYLKNAATPKDDKTLGLLYARLGDYDRAIQSLRRYNDAYPDDQEALMALELIALRMGNFIGAQDVLASLLHTLKKDKHKEKILSDTYPIEPRLNRNYFDVQTIRRSFWSNNLREGMGMLIVRILFYYAPFKLMDLKSSLNAIHEGMFSINAKNNQDFIDAINSLEKGKNTSSADLHMIAAFKHLGTSHLRLALKEFKLSLEANPYSSTAHYNTGLIYAQLDDFHNASFHFKKAYYLNNNNVLAGIFAVLTERIDYRDSSALLKKITTDFQSLHFKDRIQRDFLNSFINYLNDTNNDDLSWMDRTARPLSIHYALGIAYAHRANDKKRLIKYSSALKKMHPKDIFTNVLCEILLKYKGDIHQMLGAYAFLTSKKVDLDKLIHGSALARKIYIYMGFITGLSNSQEETLNARLSAASNDEDRMDLLRMLGLMSLFQKKYEKAVSIYNFLLDKAGDHEMEVYELASLSYIALKRFDSAALVLELAKNIDPQNYDVRFGLGLLYQRLGDLESALTNFNLIKSYNFHSIYYQFQIKAPKNAQDLP</sequence>
<evidence type="ECO:0000256" key="4">
    <source>
        <dbReference type="SAM" id="MobiDB-lite"/>
    </source>
</evidence>
<dbReference type="PROSITE" id="PS50005">
    <property type="entry name" value="TPR"/>
    <property type="match status" value="2"/>
</dbReference>
<keyword evidence="1" id="KW-0677">Repeat</keyword>
<reference evidence="6 7" key="1">
    <citation type="submission" date="2019-06" db="EMBL/GenBank/DDBJ databases">
        <title>Complete genome sequence of Helicobacter suis SNTW101c.</title>
        <authorList>
            <person name="Rimbara E."/>
            <person name="Suzuki M."/>
            <person name="Matsui H."/>
            <person name="Nakamura M."/>
            <person name="Mori S."/>
            <person name="Shibayama K."/>
        </authorList>
    </citation>
    <scope>NUCLEOTIDE SEQUENCE [LARGE SCALE GENOMIC DNA]</scope>
    <source>
        <strain evidence="6 7">SNTW101c</strain>
    </source>
</reference>
<keyword evidence="5" id="KW-1133">Transmembrane helix</keyword>
<feature type="repeat" description="TPR" evidence="3">
    <location>
        <begin position="514"/>
        <end position="547"/>
    </location>
</feature>
<evidence type="ECO:0000256" key="2">
    <source>
        <dbReference type="ARBA" id="ARBA00022803"/>
    </source>
</evidence>
<keyword evidence="5" id="KW-0812">Transmembrane</keyword>
<organism evidence="6 7">
    <name type="scientific">Helicobacter suis</name>
    <dbReference type="NCBI Taxonomy" id="104628"/>
    <lineage>
        <taxon>Bacteria</taxon>
        <taxon>Pseudomonadati</taxon>
        <taxon>Campylobacterota</taxon>
        <taxon>Epsilonproteobacteria</taxon>
        <taxon>Campylobacterales</taxon>
        <taxon>Helicobacteraceae</taxon>
        <taxon>Helicobacter</taxon>
    </lineage>
</organism>
<accession>A0A6J4D209</accession>
<dbReference type="PANTHER" id="PTHR44858">
    <property type="entry name" value="TETRATRICOPEPTIDE REPEAT PROTEIN 6"/>
    <property type="match status" value="1"/>
</dbReference>
<dbReference type="Pfam" id="PF13174">
    <property type="entry name" value="TPR_6"/>
    <property type="match status" value="1"/>
</dbReference>
<evidence type="ECO:0000256" key="5">
    <source>
        <dbReference type="SAM" id="Phobius"/>
    </source>
</evidence>
<dbReference type="GO" id="GO:0009279">
    <property type="term" value="C:cell outer membrane"/>
    <property type="evidence" value="ECO:0007669"/>
    <property type="project" value="TreeGrafter"/>
</dbReference>
<dbReference type="InterPro" id="IPR011990">
    <property type="entry name" value="TPR-like_helical_dom_sf"/>
</dbReference>
<evidence type="ECO:0000256" key="3">
    <source>
        <dbReference type="PROSITE-ProRule" id="PRU00339"/>
    </source>
</evidence>
<keyword evidence="5" id="KW-0472">Membrane</keyword>